<feature type="active site" description="Proton acceptor" evidence="4">
    <location>
        <position position="176"/>
    </location>
</feature>
<evidence type="ECO:0000256" key="4">
    <source>
        <dbReference type="PROSITE-ProRule" id="PRU01161"/>
    </source>
</evidence>
<comment type="caution">
    <text evidence="4">Lacks conserved residue(s) required for the propagation of feature annotation.</text>
</comment>
<dbReference type="Gene3D" id="3.40.1090.10">
    <property type="entry name" value="Cytosolic phospholipase A2 catalytic domain"/>
    <property type="match status" value="2"/>
</dbReference>
<feature type="short sequence motif" description="GXSXG" evidence="4">
    <location>
        <begin position="40"/>
        <end position="44"/>
    </location>
</feature>
<dbReference type="PANTHER" id="PTHR14226:SF29">
    <property type="entry name" value="NEUROPATHY TARGET ESTERASE SWS"/>
    <property type="match status" value="1"/>
</dbReference>
<keyword evidence="7" id="KW-1185">Reference proteome</keyword>
<protein>
    <recommendedName>
        <fullName evidence="5">PNPLA domain-containing protein</fullName>
    </recommendedName>
</protein>
<evidence type="ECO:0000313" key="6">
    <source>
        <dbReference type="EMBL" id="MRG85644.1"/>
    </source>
</evidence>
<comment type="caution">
    <text evidence="6">The sequence shown here is derived from an EMBL/GenBank/DDBJ whole genome shotgun (WGS) entry which is preliminary data.</text>
</comment>
<evidence type="ECO:0000313" key="7">
    <source>
        <dbReference type="Proteomes" id="UP000480185"/>
    </source>
</evidence>
<evidence type="ECO:0000256" key="3">
    <source>
        <dbReference type="ARBA" id="ARBA00023098"/>
    </source>
</evidence>
<keyword evidence="3 4" id="KW-0443">Lipid metabolism</keyword>
<gene>
    <name evidence="6" type="ORF">GH754_04765</name>
</gene>
<accession>A0A6G1X3V8</accession>
<dbReference type="SUPFAM" id="SSF52151">
    <property type="entry name" value="FabD/lysophospholipase-like"/>
    <property type="match status" value="1"/>
</dbReference>
<dbReference type="Proteomes" id="UP000480185">
    <property type="component" value="Unassembled WGS sequence"/>
</dbReference>
<reference evidence="6 7" key="1">
    <citation type="submission" date="2019-11" db="EMBL/GenBank/DDBJ databases">
        <authorList>
            <person name="Li J."/>
        </authorList>
    </citation>
    <scope>NUCLEOTIDE SEQUENCE [LARGE SCALE GENOMIC DNA]</scope>
    <source>
        <strain evidence="6 7">J4</strain>
    </source>
</reference>
<feature type="short sequence motif" description="DGA/G" evidence="4">
    <location>
        <begin position="176"/>
        <end position="178"/>
    </location>
</feature>
<keyword evidence="1 4" id="KW-0378">Hydrolase</keyword>
<dbReference type="EMBL" id="WJNH01000002">
    <property type="protein sequence ID" value="MRG85644.1"/>
    <property type="molecule type" value="Genomic_DNA"/>
</dbReference>
<dbReference type="InterPro" id="IPR016035">
    <property type="entry name" value="Acyl_Trfase/lysoPLipase"/>
</dbReference>
<name>A0A6G1X3V8_9BACI</name>
<sequence>MVKKMETGIAIAGGCVPKFAAIGVLRALDEEGITITHIGGTSAGSIVAALYAYGYTSQQIEDAVSTMGKHHMDVNWSGIIRRFCFFRRKLDGGVKGDKLQSLLNRMTHDDLFSACQIPCAVAATDIRKKEPVVIASEEVAGYTTITNMPMDQAVRASSSIPVLYKPVRWGDHILVDGGLMRNCPVDVVKNLGAKHILAIDPLSTFEEREPFEDMSTILNQSMTILLEEQMKEEQDSADICLKPNLGDVGLFDYDKISDCIEVGYQYTKEHIKDILTSLMK</sequence>
<feature type="domain" description="PNPLA" evidence="5">
    <location>
        <begin position="9"/>
        <end position="189"/>
    </location>
</feature>
<evidence type="ECO:0000256" key="2">
    <source>
        <dbReference type="ARBA" id="ARBA00022963"/>
    </source>
</evidence>
<dbReference type="AlphaFoldDB" id="A0A6G1X3V8"/>
<organism evidence="6 7">
    <name type="scientific">Salinibacillus xinjiangensis</name>
    <dbReference type="NCBI Taxonomy" id="1229268"/>
    <lineage>
        <taxon>Bacteria</taxon>
        <taxon>Bacillati</taxon>
        <taxon>Bacillota</taxon>
        <taxon>Bacilli</taxon>
        <taxon>Bacillales</taxon>
        <taxon>Bacillaceae</taxon>
        <taxon>Salinibacillus</taxon>
    </lineage>
</organism>
<dbReference type="GO" id="GO:0016042">
    <property type="term" value="P:lipid catabolic process"/>
    <property type="evidence" value="ECO:0007669"/>
    <property type="project" value="UniProtKB-UniRule"/>
</dbReference>
<dbReference type="GO" id="GO:0016787">
    <property type="term" value="F:hydrolase activity"/>
    <property type="evidence" value="ECO:0007669"/>
    <property type="project" value="UniProtKB-UniRule"/>
</dbReference>
<proteinExistence type="predicted"/>
<dbReference type="Pfam" id="PF01734">
    <property type="entry name" value="Patatin"/>
    <property type="match status" value="1"/>
</dbReference>
<feature type="active site" description="Nucleophile" evidence="4">
    <location>
        <position position="42"/>
    </location>
</feature>
<evidence type="ECO:0000259" key="5">
    <source>
        <dbReference type="PROSITE" id="PS51635"/>
    </source>
</evidence>
<evidence type="ECO:0000256" key="1">
    <source>
        <dbReference type="ARBA" id="ARBA00022801"/>
    </source>
</evidence>
<dbReference type="InterPro" id="IPR002641">
    <property type="entry name" value="PNPLA_dom"/>
</dbReference>
<dbReference type="PANTHER" id="PTHR14226">
    <property type="entry name" value="NEUROPATHY TARGET ESTERASE/SWISS CHEESE D.MELANOGASTER"/>
    <property type="match status" value="1"/>
</dbReference>
<dbReference type="InterPro" id="IPR050301">
    <property type="entry name" value="NTE"/>
</dbReference>
<dbReference type="PROSITE" id="PS51635">
    <property type="entry name" value="PNPLA"/>
    <property type="match status" value="1"/>
</dbReference>
<keyword evidence="2 4" id="KW-0442">Lipid degradation</keyword>